<comment type="subcellular location">
    <subcellularLocation>
        <location evidence="1">Golgi apparatus membrane</location>
        <topology evidence="1">Single-pass type II membrane protein</topology>
    </subcellularLocation>
</comment>
<feature type="transmembrane region" description="Helical" evidence="10">
    <location>
        <begin position="20"/>
        <end position="42"/>
    </location>
</feature>
<protein>
    <recommendedName>
        <fullName evidence="11">Exostosin GT47 domain-containing protein</fullName>
    </recommendedName>
</protein>
<dbReference type="GO" id="GO:0016757">
    <property type="term" value="F:glycosyltransferase activity"/>
    <property type="evidence" value="ECO:0007669"/>
    <property type="project" value="UniProtKB-KW"/>
</dbReference>
<gene>
    <name evidence="12" type="ORF">ARALYDRAFT_494490</name>
</gene>
<dbReference type="GO" id="GO:0009832">
    <property type="term" value="P:plant-type cell wall biogenesis"/>
    <property type="evidence" value="ECO:0007669"/>
    <property type="project" value="EnsemblPlants"/>
</dbReference>
<evidence type="ECO:0000256" key="4">
    <source>
        <dbReference type="ARBA" id="ARBA00022679"/>
    </source>
</evidence>
<keyword evidence="9" id="KW-0325">Glycoprotein</keyword>
<evidence type="ECO:0000256" key="1">
    <source>
        <dbReference type="ARBA" id="ARBA00004323"/>
    </source>
</evidence>
<dbReference type="AlphaFoldDB" id="D7MLF5"/>
<evidence type="ECO:0000256" key="6">
    <source>
        <dbReference type="ARBA" id="ARBA00022968"/>
    </source>
</evidence>
<accession>D7MLF5</accession>
<evidence type="ECO:0000256" key="5">
    <source>
        <dbReference type="ARBA" id="ARBA00022692"/>
    </source>
</evidence>
<keyword evidence="10" id="KW-0472">Membrane</keyword>
<evidence type="ECO:0000256" key="10">
    <source>
        <dbReference type="SAM" id="Phobius"/>
    </source>
</evidence>
<evidence type="ECO:0000256" key="8">
    <source>
        <dbReference type="ARBA" id="ARBA00023034"/>
    </source>
</evidence>
<evidence type="ECO:0000256" key="3">
    <source>
        <dbReference type="ARBA" id="ARBA00022676"/>
    </source>
</evidence>
<keyword evidence="7 10" id="KW-1133">Transmembrane helix</keyword>
<keyword evidence="8" id="KW-0333">Golgi apparatus</keyword>
<dbReference type="PANTHER" id="PTHR11062:SF307">
    <property type="entry name" value="ARABINOSYLTRANSFERASE ARAD2-RELATED"/>
    <property type="match status" value="1"/>
</dbReference>
<evidence type="ECO:0000259" key="11">
    <source>
        <dbReference type="Pfam" id="PF03016"/>
    </source>
</evidence>
<evidence type="ECO:0000256" key="2">
    <source>
        <dbReference type="ARBA" id="ARBA00010271"/>
    </source>
</evidence>
<keyword evidence="5 10" id="KW-0812">Transmembrane</keyword>
<dbReference type="Gramene" id="fgenesh2_kg.8__306__AT5G44930.2">
    <property type="protein sequence ID" value="fgenesh2_kg.8__306__AT5G44930.2"/>
    <property type="gene ID" value="fgenesh2_kg.8__306__AT5G44930.2"/>
</dbReference>
<dbReference type="Pfam" id="PF03016">
    <property type="entry name" value="Exostosin_GT47"/>
    <property type="match status" value="1"/>
</dbReference>
<dbReference type="InterPro" id="IPR040911">
    <property type="entry name" value="Exostosin_GT47"/>
</dbReference>
<dbReference type="EMBL" id="GL348720">
    <property type="protein sequence ID" value="EFH39797.1"/>
    <property type="molecule type" value="Genomic_DNA"/>
</dbReference>
<keyword evidence="4" id="KW-0808">Transferase</keyword>
<name>D7MLF5_ARALL</name>
<keyword evidence="3" id="KW-0328">Glycosyltransferase</keyword>
<feature type="domain" description="Exostosin GT47" evidence="11">
    <location>
        <begin position="67"/>
        <end position="384"/>
    </location>
</feature>
<dbReference type="Proteomes" id="UP000008694">
    <property type="component" value="Unassembled WGS sequence"/>
</dbReference>
<dbReference type="GO" id="GO:0035884">
    <property type="term" value="P:arabinan biosynthetic process"/>
    <property type="evidence" value="ECO:0007669"/>
    <property type="project" value="EnsemblPlants"/>
</dbReference>
<organism evidence="13">
    <name type="scientific">Arabidopsis lyrata subsp. lyrata</name>
    <name type="common">Lyre-leaved rock-cress</name>
    <dbReference type="NCBI Taxonomy" id="81972"/>
    <lineage>
        <taxon>Eukaryota</taxon>
        <taxon>Viridiplantae</taxon>
        <taxon>Streptophyta</taxon>
        <taxon>Embryophyta</taxon>
        <taxon>Tracheophyta</taxon>
        <taxon>Spermatophyta</taxon>
        <taxon>Magnoliopsida</taxon>
        <taxon>eudicotyledons</taxon>
        <taxon>Gunneridae</taxon>
        <taxon>Pentapetalae</taxon>
        <taxon>rosids</taxon>
        <taxon>malvids</taxon>
        <taxon>Brassicales</taxon>
        <taxon>Brassicaceae</taxon>
        <taxon>Camelineae</taxon>
        <taxon>Arabidopsis</taxon>
    </lineage>
</organism>
<evidence type="ECO:0000313" key="12">
    <source>
        <dbReference type="EMBL" id="EFH39797.1"/>
    </source>
</evidence>
<reference evidence="13" key="1">
    <citation type="journal article" date="2011" name="Nat. Genet.">
        <title>The Arabidopsis lyrata genome sequence and the basis of rapid genome size change.</title>
        <authorList>
            <person name="Hu T.T."/>
            <person name="Pattyn P."/>
            <person name="Bakker E.G."/>
            <person name="Cao J."/>
            <person name="Cheng J.-F."/>
            <person name="Clark R.M."/>
            <person name="Fahlgren N."/>
            <person name="Fawcett J.A."/>
            <person name="Grimwood J."/>
            <person name="Gundlach H."/>
            <person name="Haberer G."/>
            <person name="Hollister J.D."/>
            <person name="Ossowski S."/>
            <person name="Ottilar R.P."/>
            <person name="Salamov A.A."/>
            <person name="Schneeberger K."/>
            <person name="Spannagl M."/>
            <person name="Wang X."/>
            <person name="Yang L."/>
            <person name="Nasrallah M.E."/>
            <person name="Bergelson J."/>
            <person name="Carrington J.C."/>
            <person name="Gaut B.S."/>
            <person name="Schmutz J."/>
            <person name="Mayer K.F.X."/>
            <person name="Van de Peer Y."/>
            <person name="Grigoriev I.V."/>
            <person name="Nordborg M."/>
            <person name="Weigel D."/>
            <person name="Guo Y.-L."/>
        </authorList>
    </citation>
    <scope>NUCLEOTIDE SEQUENCE [LARGE SCALE GENOMIC DNA]</scope>
    <source>
        <strain evidence="13">cv. MN47</strain>
    </source>
</reference>
<dbReference type="STRING" id="81972.D7MLF5"/>
<dbReference type="InterPro" id="IPR004263">
    <property type="entry name" value="Exostosin"/>
</dbReference>
<evidence type="ECO:0000256" key="9">
    <source>
        <dbReference type="ARBA" id="ARBA00023180"/>
    </source>
</evidence>
<sequence length="476" mass="54124">MKEKLNPKIRKPNNSSSKKVTVSFLSVFFVFVFVNTFFYPSFYSDSGSIRRNLVDSRESFDFPEKLRKTKVYMYDLPTNFTHGVIQQHGGEKSDDVTGLKYPGHQHMHYHFHGRINGSARMDRALIPFSSHLSNVGSFSTLTRPEIERVGSPIVRVFDPAEADLFFVAAFSSLSLIVNSDRPEFGSGFGYSEEVMQESLVSWLEGQEWCRRNNGRDHVIVAGDPNALNRVMDRVKNAVLLVTDLGWFRADQGSLVKDVIIPYSHRVDAYEGELGVKQRNNLLYRETSHNLLGSVLVYGLALNVKYGGRVRDLLFKLLENEEDVVIKHGTQSRENRRAAKQGMHTSKFCLHSAGDTHSACRLFDALASLCVPVIVSDGIELPFEDDAALKPGFVVKKLRKVKPEKILKYQKAMKEVRRYFDYTHPNGSVNEIWRQVTKKIPLIKLMINREKRMIKREGSDLQCSCLCLNQTGIIHGV</sequence>
<evidence type="ECO:0000256" key="7">
    <source>
        <dbReference type="ARBA" id="ARBA00022989"/>
    </source>
</evidence>
<keyword evidence="6" id="KW-0735">Signal-anchor</keyword>
<dbReference type="GO" id="GO:0000139">
    <property type="term" value="C:Golgi membrane"/>
    <property type="evidence" value="ECO:0007669"/>
    <property type="project" value="UniProtKB-SubCell"/>
</dbReference>
<keyword evidence="13" id="KW-1185">Reference proteome</keyword>
<proteinExistence type="inferred from homology"/>
<comment type="similarity">
    <text evidence="2">Belongs to the glycosyltransferase 47 family.</text>
</comment>
<dbReference type="PANTHER" id="PTHR11062">
    <property type="entry name" value="EXOSTOSIN HEPARAN SULFATE GLYCOSYLTRANSFERASE -RELATED"/>
    <property type="match status" value="1"/>
</dbReference>
<dbReference type="HOGENOM" id="CLU_033763_1_1_1"/>
<dbReference type="eggNOG" id="KOG1021">
    <property type="taxonomic scope" value="Eukaryota"/>
</dbReference>
<evidence type="ECO:0000313" key="13">
    <source>
        <dbReference type="Proteomes" id="UP000008694"/>
    </source>
</evidence>